<dbReference type="SUPFAM" id="SSF160369">
    <property type="entry name" value="Ribosomal protein L10-like"/>
    <property type="match status" value="1"/>
</dbReference>
<dbReference type="Proteomes" id="UP000279236">
    <property type="component" value="Unassembled WGS sequence"/>
</dbReference>
<organism evidence="2 3">
    <name type="scientific">Apiotrichum porosum</name>
    <dbReference type="NCBI Taxonomy" id="105984"/>
    <lineage>
        <taxon>Eukaryota</taxon>
        <taxon>Fungi</taxon>
        <taxon>Dikarya</taxon>
        <taxon>Basidiomycota</taxon>
        <taxon>Agaricomycotina</taxon>
        <taxon>Tremellomycetes</taxon>
        <taxon>Trichosporonales</taxon>
        <taxon>Trichosporonaceae</taxon>
        <taxon>Apiotrichum</taxon>
    </lineage>
</organism>
<dbReference type="EMBL" id="RSCE01000006">
    <property type="protein sequence ID" value="RSH81876.1"/>
    <property type="molecule type" value="Genomic_DNA"/>
</dbReference>
<evidence type="ECO:0008006" key="4">
    <source>
        <dbReference type="Google" id="ProtNLM"/>
    </source>
</evidence>
<protein>
    <recommendedName>
        <fullName evidence="4">50S ribosomal protein L10</fullName>
    </recommendedName>
</protein>
<dbReference type="Gene3D" id="3.30.70.1730">
    <property type="match status" value="1"/>
</dbReference>
<dbReference type="GeneID" id="39592614"/>
<evidence type="ECO:0000313" key="3">
    <source>
        <dbReference type="Proteomes" id="UP000279236"/>
    </source>
</evidence>
<gene>
    <name evidence="2" type="ORF">EHS24_008071</name>
</gene>
<keyword evidence="3" id="KW-1185">Reference proteome</keyword>
<dbReference type="PANTHER" id="PTHR11560">
    <property type="entry name" value="39S RIBOSOMAL PROTEIN L10, MITOCHONDRIAL"/>
    <property type="match status" value="1"/>
</dbReference>
<accession>A0A427XSN5</accession>
<evidence type="ECO:0000256" key="1">
    <source>
        <dbReference type="ARBA" id="ARBA00008889"/>
    </source>
</evidence>
<dbReference type="RefSeq" id="XP_028476331.1">
    <property type="nucleotide sequence ID" value="XM_028623398.1"/>
</dbReference>
<reference evidence="2 3" key="1">
    <citation type="submission" date="2018-11" db="EMBL/GenBank/DDBJ databases">
        <title>Genome sequence of Apiotrichum porosum DSM 27194.</title>
        <authorList>
            <person name="Aliyu H."/>
            <person name="Gorte O."/>
            <person name="Ochsenreither K."/>
        </authorList>
    </citation>
    <scope>NUCLEOTIDE SEQUENCE [LARGE SCALE GENOMIC DNA]</scope>
    <source>
        <strain evidence="2 3">DSM 27194</strain>
    </source>
</reference>
<sequence length="252" mass="26566">MAPRPSLPALRRYATVAADTVASSSATTAVPSAARPGRVFPERKAFLFDYYNHLLRRSQLVLLFQHANLSVADSNALRNAIASIPVPRPATLADDAPSPEPATLTIARTGLLAPVVRAQPGGAALETHLNGQTALITCPSLSPLYVGKVLAVLARTVKKQQSDDPKKAKTQPALSLVAGVMEGSRVLNAAQVKEFTQLPDLDGLRAQLLGLLETPSRQLVGILSQAGGGSLVRTLQGLEDTLKEKTTGDEAK</sequence>
<dbReference type="OrthoDB" id="360689at2759"/>
<evidence type="ECO:0000313" key="2">
    <source>
        <dbReference type="EMBL" id="RSH81876.1"/>
    </source>
</evidence>
<dbReference type="InterPro" id="IPR043141">
    <property type="entry name" value="Ribosomal_uL10-like_sf"/>
</dbReference>
<comment type="similarity">
    <text evidence="1">Belongs to the universal ribosomal protein uL10 family.</text>
</comment>
<dbReference type="AlphaFoldDB" id="A0A427XSN5"/>
<name>A0A427XSN5_9TREE</name>
<comment type="caution">
    <text evidence="2">The sequence shown here is derived from an EMBL/GenBank/DDBJ whole genome shotgun (WGS) entry which is preliminary data.</text>
</comment>
<dbReference type="STRING" id="105984.A0A427XSN5"/>
<proteinExistence type="inferred from homology"/>
<dbReference type="InterPro" id="IPR047865">
    <property type="entry name" value="Ribosomal_uL10_bac_type"/>
</dbReference>